<reference evidence="2" key="1">
    <citation type="submission" date="2015-01" db="EMBL/GenBank/DDBJ databases">
        <title>Comparative genome analysis of Bacillus coagulans HM-08, Clostridium butyricum HM-68, Bacillus subtilis HM-66 and Bacillus paralicheniformis BL-09.</title>
        <authorList>
            <person name="Zhang H."/>
        </authorList>
    </citation>
    <scope>NUCLEOTIDE SEQUENCE [LARGE SCALE GENOMIC DNA]</scope>
    <source>
        <strain evidence="2">HM-08</strain>
    </source>
</reference>
<dbReference type="EMBL" id="CP010525">
    <property type="protein sequence ID" value="AJO21624.1"/>
    <property type="molecule type" value="Genomic_DNA"/>
</dbReference>
<keyword evidence="2" id="KW-1185">Reference proteome</keyword>
<sequence length="43" mass="4733">MLPAVKLAQSGECTMHIGIRFYLLEADILIRAGKNNGTFVNLL</sequence>
<name>A0AAN0T406_HEYCO</name>
<organism evidence="1 2">
    <name type="scientific">Heyndrickxia coagulans</name>
    <name type="common">Weizmannia coagulans</name>
    <dbReference type="NCBI Taxonomy" id="1398"/>
    <lineage>
        <taxon>Bacteria</taxon>
        <taxon>Bacillati</taxon>
        <taxon>Bacillota</taxon>
        <taxon>Bacilli</taxon>
        <taxon>Bacillales</taxon>
        <taxon>Bacillaceae</taxon>
        <taxon>Heyndrickxia</taxon>
    </lineage>
</organism>
<accession>A0AAN0T406</accession>
<evidence type="ECO:0000313" key="1">
    <source>
        <dbReference type="EMBL" id="AJO21624.1"/>
    </source>
</evidence>
<dbReference type="Proteomes" id="UP000032024">
    <property type="component" value="Chromosome"/>
</dbReference>
<proteinExistence type="predicted"/>
<dbReference type="AlphaFoldDB" id="A0AAN0T406"/>
<protein>
    <submittedName>
        <fullName evidence="1">Uncharacterized protein</fullName>
    </submittedName>
</protein>
<evidence type="ECO:0000313" key="2">
    <source>
        <dbReference type="Proteomes" id="UP000032024"/>
    </source>
</evidence>
<gene>
    <name evidence="1" type="ORF">SB48_HM08orf01272</name>
</gene>